<protein>
    <submittedName>
        <fullName evidence="2">Uncharacterized protein</fullName>
    </submittedName>
</protein>
<organism evidence="2">
    <name type="scientific">Trichuris suis</name>
    <name type="common">pig whipworm</name>
    <dbReference type="NCBI Taxonomy" id="68888"/>
    <lineage>
        <taxon>Eukaryota</taxon>
        <taxon>Metazoa</taxon>
        <taxon>Ecdysozoa</taxon>
        <taxon>Nematoda</taxon>
        <taxon>Enoplea</taxon>
        <taxon>Dorylaimia</taxon>
        <taxon>Trichinellida</taxon>
        <taxon>Trichuridae</taxon>
        <taxon>Trichuris</taxon>
    </lineage>
</organism>
<dbReference type="EMBL" id="KL367480">
    <property type="protein sequence ID" value="KFD71824.1"/>
    <property type="molecule type" value="Genomic_DNA"/>
</dbReference>
<gene>
    <name evidence="1" type="ORF">M513_05611</name>
    <name evidence="2" type="ORF">M514_05611</name>
</gene>
<sequence length="136" mass="15826">MLYNSKFLSRDMTSRMKMLQMTFCDESFAQWPDATVTESRTFADESDAYMTGVRPGGGNKLNVAKGVNESYTRKTRFVKCLRSCTVLLEIFERSKQTEEGSFAFMNLSLQELNPCEVFEIMSIRDFEFQKFVHSRF</sequence>
<dbReference type="EMBL" id="KL363216">
    <property type="protein sequence ID" value="KFD53505.1"/>
    <property type="molecule type" value="Genomic_DNA"/>
</dbReference>
<dbReference type="Proteomes" id="UP000030758">
    <property type="component" value="Unassembled WGS sequence"/>
</dbReference>
<dbReference type="Proteomes" id="UP000030764">
    <property type="component" value="Unassembled WGS sequence"/>
</dbReference>
<accession>A0A085NQS8</accession>
<proteinExistence type="predicted"/>
<keyword evidence="3" id="KW-1185">Reference proteome</keyword>
<evidence type="ECO:0000313" key="2">
    <source>
        <dbReference type="EMBL" id="KFD71824.1"/>
    </source>
</evidence>
<dbReference type="AlphaFoldDB" id="A0A085NQS8"/>
<evidence type="ECO:0000313" key="1">
    <source>
        <dbReference type="EMBL" id="KFD53505.1"/>
    </source>
</evidence>
<reference evidence="2 3" key="1">
    <citation type="journal article" date="2014" name="Nat. Genet.">
        <title>Genome and transcriptome of the porcine whipworm Trichuris suis.</title>
        <authorList>
            <person name="Jex A.R."/>
            <person name="Nejsum P."/>
            <person name="Schwarz E.M."/>
            <person name="Hu L."/>
            <person name="Young N.D."/>
            <person name="Hall R.S."/>
            <person name="Korhonen P.K."/>
            <person name="Liao S."/>
            <person name="Thamsborg S."/>
            <person name="Xia J."/>
            <person name="Xu P."/>
            <person name="Wang S."/>
            <person name="Scheerlinck J.P."/>
            <person name="Hofmann A."/>
            <person name="Sternberg P.W."/>
            <person name="Wang J."/>
            <person name="Gasser R.B."/>
        </authorList>
    </citation>
    <scope>NUCLEOTIDE SEQUENCE [LARGE SCALE GENOMIC DNA]</scope>
    <source>
        <strain evidence="2">DCEP-RM93F</strain>
        <strain evidence="1">DCEP-RM93M</strain>
    </source>
</reference>
<name>A0A085NQS8_9BILA</name>
<evidence type="ECO:0000313" key="3">
    <source>
        <dbReference type="Proteomes" id="UP000030764"/>
    </source>
</evidence>